<reference evidence="1" key="1">
    <citation type="submission" date="2021-10" db="EMBL/GenBank/DDBJ databases">
        <title>Tropical sea cucumber genome reveals ecological adaptation and Cuvierian tubules defense mechanism.</title>
        <authorList>
            <person name="Chen T."/>
        </authorList>
    </citation>
    <scope>NUCLEOTIDE SEQUENCE</scope>
    <source>
        <strain evidence="1">Nanhai2018</strain>
        <tissue evidence="1">Muscle</tissue>
    </source>
</reference>
<evidence type="ECO:0008006" key="3">
    <source>
        <dbReference type="Google" id="ProtNLM"/>
    </source>
</evidence>
<gene>
    <name evidence="1" type="ORF">HOLleu_07544</name>
</gene>
<dbReference type="OrthoDB" id="2433005at2759"/>
<evidence type="ECO:0000313" key="2">
    <source>
        <dbReference type="Proteomes" id="UP001152320"/>
    </source>
</evidence>
<comment type="caution">
    <text evidence="1">The sequence shown here is derived from an EMBL/GenBank/DDBJ whole genome shotgun (WGS) entry which is preliminary data.</text>
</comment>
<dbReference type="EMBL" id="JAIZAY010000003">
    <property type="protein sequence ID" value="KAJ8044721.1"/>
    <property type="molecule type" value="Genomic_DNA"/>
</dbReference>
<accession>A0A9Q1CGV1</accession>
<sequence length="455" mass="52208">MTVPPNKKYLASKLYSQSVQAKVPAKKNCVRKESEDAHYYASRVRYRVEMGSKYSNCCAMLSCDTMNKVNVGTLAVSRYHQHQRFFPVDDYPDYPDHDFPKGAGYKLTPVGHMFLKCDEQEHTLDEFGRQHFPYPRTGPSTIVTRCQKFHPLTIEMHTNDLIPLLREQVLGGKTICILIVDGGPDWNPKSWSVILYLTRLFKACNLDLLCSTSYGPGQSAYNPIEHLWAPLSKMLTGVTLPDYLPGEEPPIKQTNLSKEQREAKELEVFNRALDTLSEYWDGKKFHGFRVTAKVQKCSEKNYPFCDYTSVHELLKRPSQVKARQDILDEFRFALNHCDRRNGEFSIMKCRNSKCEYCTLNPPSQEAKVVLNDIFEHGGLPSPSLDPENPSRYRTFTQAMDECFVQADTGLSRFELKKLGSCSFCPAYVFVSETDFVNHMALFHNVKPRVSRSKLR</sequence>
<keyword evidence="2" id="KW-1185">Reference proteome</keyword>
<name>A0A9Q1CGV1_HOLLE</name>
<dbReference type="Proteomes" id="UP001152320">
    <property type="component" value="Chromosome 3"/>
</dbReference>
<proteinExistence type="predicted"/>
<dbReference type="AlphaFoldDB" id="A0A9Q1CGV1"/>
<evidence type="ECO:0000313" key="1">
    <source>
        <dbReference type="EMBL" id="KAJ8044721.1"/>
    </source>
</evidence>
<protein>
    <recommendedName>
        <fullName evidence="3">C2H2-type domain-containing protein</fullName>
    </recommendedName>
</protein>
<dbReference type="PANTHER" id="PTHR46954:SF1">
    <property type="entry name" value="C2H2-TYPE DOMAIN-CONTAINING PROTEIN"/>
    <property type="match status" value="1"/>
</dbReference>
<organism evidence="1 2">
    <name type="scientific">Holothuria leucospilota</name>
    <name type="common">Black long sea cucumber</name>
    <name type="synonym">Mertensiothuria leucospilota</name>
    <dbReference type="NCBI Taxonomy" id="206669"/>
    <lineage>
        <taxon>Eukaryota</taxon>
        <taxon>Metazoa</taxon>
        <taxon>Echinodermata</taxon>
        <taxon>Eleutherozoa</taxon>
        <taxon>Echinozoa</taxon>
        <taxon>Holothuroidea</taxon>
        <taxon>Aspidochirotacea</taxon>
        <taxon>Aspidochirotida</taxon>
        <taxon>Holothuriidae</taxon>
        <taxon>Holothuria</taxon>
    </lineage>
</organism>
<dbReference type="PANTHER" id="PTHR46954">
    <property type="entry name" value="C2H2-TYPE DOMAIN-CONTAINING PROTEIN"/>
    <property type="match status" value="1"/>
</dbReference>